<dbReference type="AlphaFoldDB" id="K0RKY5"/>
<comment type="caution">
    <text evidence="2">The sequence shown here is derived from an EMBL/GenBank/DDBJ whole genome shotgun (WGS) entry which is preliminary data.</text>
</comment>
<evidence type="ECO:0000256" key="1">
    <source>
        <dbReference type="SAM" id="MobiDB-lite"/>
    </source>
</evidence>
<dbReference type="EMBL" id="AGNL01044677">
    <property type="protein sequence ID" value="EJK49546.1"/>
    <property type="molecule type" value="Genomic_DNA"/>
</dbReference>
<dbReference type="eggNOG" id="ENOG502S4UT">
    <property type="taxonomic scope" value="Eukaryota"/>
</dbReference>
<evidence type="ECO:0000313" key="2">
    <source>
        <dbReference type="EMBL" id="EJK49546.1"/>
    </source>
</evidence>
<sequence length="243" mass="27191">MGLGGVRRHAERLRGRGRAVGVGLRGRHRALRRPRLRPLRRGEEQARRNAARGLEGDGGGGAQGGRAERRRRGRGGGGEEPRRRTRRGGRYPFLGIGEEGGSPGPPILALPEASKRVYLISDIGRTSAVLKQEFPYVDFDMCHPWRPSDAGQSYACPGEPQFDFERRMKGLYSFLHSREEQTIALICHWGVVDWLIGKDFDNREMRVLDFETDFRPKGFAMSDDDAAELFSEGERSASSARVD</sequence>
<feature type="compositionally biased region" description="Basic residues" evidence="1">
    <location>
        <begin position="25"/>
        <end position="39"/>
    </location>
</feature>
<feature type="region of interest" description="Disordered" evidence="1">
    <location>
        <begin position="17"/>
        <end position="106"/>
    </location>
</feature>
<keyword evidence="3" id="KW-1185">Reference proteome</keyword>
<organism evidence="2 3">
    <name type="scientific">Thalassiosira oceanica</name>
    <name type="common">Marine diatom</name>
    <dbReference type="NCBI Taxonomy" id="159749"/>
    <lineage>
        <taxon>Eukaryota</taxon>
        <taxon>Sar</taxon>
        <taxon>Stramenopiles</taxon>
        <taxon>Ochrophyta</taxon>
        <taxon>Bacillariophyta</taxon>
        <taxon>Coscinodiscophyceae</taxon>
        <taxon>Thalassiosirophycidae</taxon>
        <taxon>Thalassiosirales</taxon>
        <taxon>Thalassiosiraceae</taxon>
        <taxon>Thalassiosira</taxon>
    </lineage>
</organism>
<name>K0RKY5_THAOC</name>
<proteinExistence type="predicted"/>
<gene>
    <name evidence="2" type="ORF">THAOC_31568</name>
</gene>
<accession>K0RKY5</accession>
<dbReference type="OrthoDB" id="496981at2759"/>
<evidence type="ECO:0000313" key="3">
    <source>
        <dbReference type="Proteomes" id="UP000266841"/>
    </source>
</evidence>
<protein>
    <submittedName>
        <fullName evidence="2">Uncharacterized protein</fullName>
    </submittedName>
</protein>
<reference evidence="2 3" key="1">
    <citation type="journal article" date="2012" name="Genome Biol.">
        <title>Genome and low-iron response of an oceanic diatom adapted to chronic iron limitation.</title>
        <authorList>
            <person name="Lommer M."/>
            <person name="Specht M."/>
            <person name="Roy A.S."/>
            <person name="Kraemer L."/>
            <person name="Andreson R."/>
            <person name="Gutowska M.A."/>
            <person name="Wolf J."/>
            <person name="Bergner S.V."/>
            <person name="Schilhabel M.B."/>
            <person name="Klostermeier U.C."/>
            <person name="Beiko R.G."/>
            <person name="Rosenstiel P."/>
            <person name="Hippler M."/>
            <person name="Laroche J."/>
        </authorList>
    </citation>
    <scope>NUCLEOTIDE SEQUENCE [LARGE SCALE GENOMIC DNA]</scope>
    <source>
        <strain evidence="2 3">CCMP1005</strain>
    </source>
</reference>
<dbReference type="Proteomes" id="UP000266841">
    <property type="component" value="Unassembled WGS sequence"/>
</dbReference>